<evidence type="ECO:0000259" key="1">
    <source>
        <dbReference type="Pfam" id="PF02371"/>
    </source>
</evidence>
<dbReference type="PANTHER" id="PTHR33055:SF3">
    <property type="entry name" value="PUTATIVE TRANSPOSASE FOR IS117-RELATED"/>
    <property type="match status" value="1"/>
</dbReference>
<dbReference type="GO" id="GO:0004803">
    <property type="term" value="F:transposase activity"/>
    <property type="evidence" value="ECO:0007669"/>
    <property type="project" value="InterPro"/>
</dbReference>
<dbReference type="InterPro" id="IPR003346">
    <property type="entry name" value="Transposase_20"/>
</dbReference>
<dbReference type="Pfam" id="PF02371">
    <property type="entry name" value="Transposase_20"/>
    <property type="match status" value="1"/>
</dbReference>
<dbReference type="GO" id="GO:0006313">
    <property type="term" value="P:DNA transposition"/>
    <property type="evidence" value="ECO:0007669"/>
    <property type="project" value="InterPro"/>
</dbReference>
<sequence>MLGEMDAARETVDDLTRRTEQLFLRHADATIITSMPGLGNATGARILAEIGDDPDRFSNASSLEAYSGAAPVTRASGKSHAVIACRVKNNRLAAAGYVWAFSALTASPGARAHYDRRKKRGDTHTAAQRNLYNRLLGCLHYRLQNRVPYSEEAAFPTTSQTT</sequence>
<evidence type="ECO:0000313" key="3">
    <source>
        <dbReference type="Proteomes" id="UP000247832"/>
    </source>
</evidence>
<protein>
    <recommendedName>
        <fullName evidence="1">Transposase IS116/IS110/IS902 C-terminal domain-containing protein</fullName>
    </recommendedName>
</protein>
<evidence type="ECO:0000313" key="2">
    <source>
        <dbReference type="EMBL" id="PYI68345.1"/>
    </source>
</evidence>
<proteinExistence type="predicted"/>
<comment type="caution">
    <text evidence="2">The sequence shown here is derived from an EMBL/GenBank/DDBJ whole genome shotgun (WGS) entry which is preliminary data.</text>
</comment>
<organism evidence="2 3">
    <name type="scientific">Arthrobacter livingstonensis</name>
    <dbReference type="NCBI Taxonomy" id="670078"/>
    <lineage>
        <taxon>Bacteria</taxon>
        <taxon>Bacillati</taxon>
        <taxon>Actinomycetota</taxon>
        <taxon>Actinomycetes</taxon>
        <taxon>Micrococcales</taxon>
        <taxon>Micrococcaceae</taxon>
        <taxon>Arthrobacter</taxon>
    </lineage>
</organism>
<dbReference type="EMBL" id="QJVD01000005">
    <property type="protein sequence ID" value="PYI68345.1"/>
    <property type="molecule type" value="Genomic_DNA"/>
</dbReference>
<dbReference type="Proteomes" id="UP000247832">
    <property type="component" value="Unassembled WGS sequence"/>
</dbReference>
<dbReference type="AlphaFoldDB" id="A0A2V5L9X9"/>
<keyword evidence="3" id="KW-1185">Reference proteome</keyword>
<dbReference type="PANTHER" id="PTHR33055">
    <property type="entry name" value="TRANSPOSASE FOR INSERTION SEQUENCE ELEMENT IS1111A"/>
    <property type="match status" value="1"/>
</dbReference>
<gene>
    <name evidence="2" type="ORF">CVV68_05895</name>
</gene>
<name>A0A2V5L9X9_9MICC</name>
<dbReference type="RefSeq" id="WP_110500088.1">
    <property type="nucleotide sequence ID" value="NZ_QJVD01000005.1"/>
</dbReference>
<accession>A0A2V5L9X9</accession>
<reference evidence="2 3" key="1">
    <citation type="submission" date="2018-05" db="EMBL/GenBank/DDBJ databases">
        <title>Genetic diversity of glacier-inhabiting Cryobacterium bacteria in China and description of Cryobacterium mengkeensis sp. nov. and Arthrobacter glacialis sp. nov.</title>
        <authorList>
            <person name="Liu Q."/>
            <person name="Xin Y.-H."/>
        </authorList>
    </citation>
    <scope>NUCLEOTIDE SEQUENCE [LARGE SCALE GENOMIC DNA]</scope>
    <source>
        <strain evidence="2 3">LI2</strain>
    </source>
</reference>
<dbReference type="InterPro" id="IPR047650">
    <property type="entry name" value="Transpos_IS110"/>
</dbReference>
<dbReference type="GO" id="GO:0003677">
    <property type="term" value="F:DNA binding"/>
    <property type="evidence" value="ECO:0007669"/>
    <property type="project" value="InterPro"/>
</dbReference>
<dbReference type="OrthoDB" id="3188901at2"/>
<feature type="domain" description="Transposase IS116/IS110/IS902 C-terminal" evidence="1">
    <location>
        <begin position="30"/>
        <end position="114"/>
    </location>
</feature>